<name>A0A2M7BV66_9BACT</name>
<accession>A0A2M7BV66</accession>
<dbReference type="Gene3D" id="3.30.70.60">
    <property type="match status" value="1"/>
</dbReference>
<dbReference type="Pfam" id="PF04350">
    <property type="entry name" value="PilO"/>
    <property type="match status" value="1"/>
</dbReference>
<keyword evidence="1" id="KW-0175">Coiled coil</keyword>
<dbReference type="EMBL" id="PEUX01000013">
    <property type="protein sequence ID" value="PIV10425.1"/>
    <property type="molecule type" value="Genomic_DNA"/>
</dbReference>
<gene>
    <name evidence="2" type="ORF">COS49_00570</name>
</gene>
<feature type="coiled-coil region" evidence="1">
    <location>
        <begin position="30"/>
        <end position="74"/>
    </location>
</feature>
<dbReference type="AlphaFoldDB" id="A0A2M7BV66"/>
<reference evidence="3" key="1">
    <citation type="submission" date="2017-09" db="EMBL/GenBank/DDBJ databases">
        <title>Depth-based differentiation of microbial function through sediment-hosted aquifers and enrichment of novel symbionts in the deep terrestrial subsurface.</title>
        <authorList>
            <person name="Probst A.J."/>
            <person name="Ladd B."/>
            <person name="Jarett J.K."/>
            <person name="Geller-Mcgrath D.E."/>
            <person name="Sieber C.M.K."/>
            <person name="Emerson J.B."/>
            <person name="Anantharaman K."/>
            <person name="Thomas B.C."/>
            <person name="Malmstrom R."/>
            <person name="Stieglmeier M."/>
            <person name="Klingl A."/>
            <person name="Woyke T."/>
            <person name="Ryan C.M."/>
            <person name="Banfield J.F."/>
        </authorList>
    </citation>
    <scope>NUCLEOTIDE SEQUENCE [LARGE SCALE GENOMIC DNA]</scope>
</reference>
<evidence type="ECO:0000313" key="2">
    <source>
        <dbReference type="EMBL" id="PIV10425.1"/>
    </source>
</evidence>
<sequence>MSKKSIIILISLIGGLALIFFSAEPFWSSVKILHQEIEQKKLEIKTTEEILDKTAELDQEYQDLKEEADKISLSLPKEEDIPYLLIQLENLASANGLLLEKIDFGQLSGQSKTAKSQSLSSSEQAKKIGPPFPSSSLNVKLNGSYDALKGYLASLENNIRSMDVSSISFDVKGEEKQKSSPSSSLDIFEFDLNINIYYQNK</sequence>
<dbReference type="GO" id="GO:0043107">
    <property type="term" value="P:type IV pilus-dependent motility"/>
    <property type="evidence" value="ECO:0007669"/>
    <property type="project" value="InterPro"/>
</dbReference>
<dbReference type="InterPro" id="IPR014717">
    <property type="entry name" value="Transl_elong_EF1B/ribsomal_bS6"/>
</dbReference>
<proteinExistence type="predicted"/>
<evidence type="ECO:0000313" key="3">
    <source>
        <dbReference type="Proteomes" id="UP000229894"/>
    </source>
</evidence>
<protein>
    <recommendedName>
        <fullName evidence="4">Type 4a pilus biogenesis protein PilO</fullName>
    </recommendedName>
</protein>
<evidence type="ECO:0000256" key="1">
    <source>
        <dbReference type="SAM" id="Coils"/>
    </source>
</evidence>
<dbReference type="Proteomes" id="UP000229894">
    <property type="component" value="Unassembled WGS sequence"/>
</dbReference>
<organism evidence="2 3">
    <name type="scientific">Candidatus Portnoybacteria bacterium CG03_land_8_20_14_0_80_41_10</name>
    <dbReference type="NCBI Taxonomy" id="1974808"/>
    <lineage>
        <taxon>Bacteria</taxon>
        <taxon>Candidatus Portnoyibacteriota</taxon>
    </lineage>
</organism>
<dbReference type="InterPro" id="IPR007445">
    <property type="entry name" value="PilO"/>
</dbReference>
<evidence type="ECO:0008006" key="4">
    <source>
        <dbReference type="Google" id="ProtNLM"/>
    </source>
</evidence>
<dbReference type="GO" id="GO:0043683">
    <property type="term" value="P:type IV pilus assembly"/>
    <property type="evidence" value="ECO:0007669"/>
    <property type="project" value="InterPro"/>
</dbReference>
<comment type="caution">
    <text evidence="2">The sequence shown here is derived from an EMBL/GenBank/DDBJ whole genome shotgun (WGS) entry which is preliminary data.</text>
</comment>